<accession>A0A914YYZ4</accession>
<organism evidence="1 2">
    <name type="scientific">Panagrolaimus superbus</name>
    <dbReference type="NCBI Taxonomy" id="310955"/>
    <lineage>
        <taxon>Eukaryota</taxon>
        <taxon>Metazoa</taxon>
        <taxon>Ecdysozoa</taxon>
        <taxon>Nematoda</taxon>
        <taxon>Chromadorea</taxon>
        <taxon>Rhabditida</taxon>
        <taxon>Tylenchina</taxon>
        <taxon>Panagrolaimomorpha</taxon>
        <taxon>Panagrolaimoidea</taxon>
        <taxon>Panagrolaimidae</taxon>
        <taxon>Panagrolaimus</taxon>
    </lineage>
</organism>
<dbReference type="WBParaSite" id="PSU_v2.g5711.t1">
    <property type="protein sequence ID" value="PSU_v2.g5711.t1"/>
    <property type="gene ID" value="PSU_v2.g5711"/>
</dbReference>
<proteinExistence type="predicted"/>
<dbReference type="Proteomes" id="UP000887577">
    <property type="component" value="Unplaced"/>
</dbReference>
<keyword evidence="1" id="KW-1185">Reference proteome</keyword>
<evidence type="ECO:0000313" key="1">
    <source>
        <dbReference type="Proteomes" id="UP000887577"/>
    </source>
</evidence>
<reference evidence="2" key="1">
    <citation type="submission" date="2022-11" db="UniProtKB">
        <authorList>
            <consortium name="WormBaseParasite"/>
        </authorList>
    </citation>
    <scope>IDENTIFICATION</scope>
</reference>
<protein>
    <submittedName>
        <fullName evidence="2">Uncharacterized protein</fullName>
    </submittedName>
</protein>
<name>A0A914YYZ4_9BILA</name>
<sequence>MIIYGVTVFKSTYIRGNDPNNFLYFVGGTRIDAILNGNEDFTVEDVYKKGVDEDEEGVNNENEEREEEFEINNDFHVFGYNIVPDVVYRRALTPRIPYDCKNRDEEFYSRDDILILWEPQEIIRLAFEDNRGSSYPMEYVIRQVVSIWALGF</sequence>
<evidence type="ECO:0000313" key="2">
    <source>
        <dbReference type="WBParaSite" id="PSU_v2.g5711.t1"/>
    </source>
</evidence>
<dbReference type="AlphaFoldDB" id="A0A914YYZ4"/>